<evidence type="ECO:0000256" key="7">
    <source>
        <dbReference type="ARBA" id="ARBA00022692"/>
    </source>
</evidence>
<keyword evidence="9" id="KW-0375">Hydrogen ion transport</keyword>
<dbReference type="Pfam" id="PF20560">
    <property type="entry name" value="MotA_N"/>
    <property type="match status" value="1"/>
</dbReference>
<evidence type="ECO:0000256" key="3">
    <source>
        <dbReference type="ARBA" id="ARBA00022448"/>
    </source>
</evidence>
<sequence length="286" mass="31137">MLRLAGFLILVLSVFGGFTMANGKLMALWQPAEIVIIVGAAVGAFMVANPSSVQKLVATHLHYVIVKQAGFEKDFFMELLQLEYQLFDLLRTKGAAGIEDHIESPENSEIFTAYPRIIAHKRLLHFITDNFRITGMTNITPHELEGLLEQEIHTLEADLKRPGDALQSIADACPGFGIVAAVMGIVITMQSMDGPIGEIGAHVAAALVGTFLGILLCYGIVGPLASAVSYTAQNECLAFDCVKSALVSCQLGRPPILAVDAGRRVLYDELRPTFLELERWLRGSRE</sequence>
<evidence type="ECO:0000256" key="6">
    <source>
        <dbReference type="ARBA" id="ARBA00022519"/>
    </source>
</evidence>
<dbReference type="InterPro" id="IPR047055">
    <property type="entry name" value="MotA-like"/>
</dbReference>
<keyword evidence="11" id="KW-0406">Ion transport</keyword>
<keyword evidence="10 13" id="KW-1133">Transmembrane helix</keyword>
<evidence type="ECO:0000256" key="5">
    <source>
        <dbReference type="ARBA" id="ARBA00022500"/>
    </source>
</evidence>
<keyword evidence="6" id="KW-0997">Cell inner membrane</keyword>
<evidence type="ECO:0000313" key="17">
    <source>
        <dbReference type="Proteomes" id="UP001500604"/>
    </source>
</evidence>
<dbReference type="InterPro" id="IPR002898">
    <property type="entry name" value="MotA_ExbB_proton_chnl"/>
</dbReference>
<comment type="caution">
    <text evidence="16">The sequence shown here is derived from an EMBL/GenBank/DDBJ whole genome shotgun (WGS) entry which is preliminary data.</text>
</comment>
<evidence type="ECO:0000256" key="12">
    <source>
        <dbReference type="ARBA" id="ARBA00023136"/>
    </source>
</evidence>
<dbReference type="InterPro" id="IPR022522">
    <property type="entry name" value="Flagellar_motor_stator_MotA"/>
</dbReference>
<keyword evidence="16" id="KW-0969">Cilium</keyword>
<proteinExistence type="inferred from homology"/>
<evidence type="ECO:0000256" key="13">
    <source>
        <dbReference type="SAM" id="Phobius"/>
    </source>
</evidence>
<evidence type="ECO:0000259" key="14">
    <source>
        <dbReference type="Pfam" id="PF01618"/>
    </source>
</evidence>
<feature type="domain" description="Motility protein A N-terminal" evidence="15">
    <location>
        <begin position="5"/>
        <end position="94"/>
    </location>
</feature>
<accession>A0ABP8VA47</accession>
<comment type="similarity">
    <text evidence="2">Belongs to the MotA family.</text>
</comment>
<dbReference type="InterPro" id="IPR046786">
    <property type="entry name" value="MotA_N"/>
</dbReference>
<keyword evidence="5" id="KW-0145">Chemotaxis</keyword>
<name>A0ABP8VA47_9GAMM</name>
<keyword evidence="12 13" id="KW-0472">Membrane</keyword>
<dbReference type="RefSeq" id="WP_345198354.1">
    <property type="nucleotide sequence ID" value="NZ_BAABFL010000465.1"/>
</dbReference>
<keyword evidence="17" id="KW-1185">Reference proteome</keyword>
<dbReference type="NCBIfam" id="TIGR03818">
    <property type="entry name" value="MotA1"/>
    <property type="match status" value="1"/>
</dbReference>
<evidence type="ECO:0000256" key="1">
    <source>
        <dbReference type="ARBA" id="ARBA00004429"/>
    </source>
</evidence>
<keyword evidence="4" id="KW-1003">Cell membrane</keyword>
<protein>
    <submittedName>
        <fullName evidence="16">Flagellar motor stator protein MotA</fullName>
    </submittedName>
</protein>
<reference evidence="17" key="1">
    <citation type="journal article" date="2019" name="Int. J. Syst. Evol. Microbiol.">
        <title>The Global Catalogue of Microorganisms (GCM) 10K type strain sequencing project: providing services to taxonomists for standard genome sequencing and annotation.</title>
        <authorList>
            <consortium name="The Broad Institute Genomics Platform"/>
            <consortium name="The Broad Institute Genome Sequencing Center for Infectious Disease"/>
            <person name="Wu L."/>
            <person name="Ma J."/>
        </authorList>
    </citation>
    <scope>NUCLEOTIDE SEQUENCE [LARGE SCALE GENOMIC DNA]</scope>
    <source>
        <strain evidence="17">JCM 17805</strain>
    </source>
</reference>
<gene>
    <name evidence="16" type="primary">motA_2</name>
    <name evidence="16" type="ORF">GCM10023116_41740</name>
</gene>
<keyword evidence="16" id="KW-0966">Cell projection</keyword>
<dbReference type="InterPro" id="IPR000540">
    <property type="entry name" value="Flag_MotA_CS"/>
</dbReference>
<dbReference type="EMBL" id="BAABFL010000465">
    <property type="protein sequence ID" value="GAA4651890.1"/>
    <property type="molecule type" value="Genomic_DNA"/>
</dbReference>
<evidence type="ECO:0000256" key="9">
    <source>
        <dbReference type="ARBA" id="ARBA00022781"/>
    </source>
</evidence>
<feature type="domain" description="MotA/TolQ/ExbB proton channel" evidence="14">
    <location>
        <begin position="131"/>
        <end position="234"/>
    </location>
</feature>
<evidence type="ECO:0000256" key="2">
    <source>
        <dbReference type="ARBA" id="ARBA00008038"/>
    </source>
</evidence>
<keyword evidence="7 13" id="KW-0812">Transmembrane</keyword>
<organism evidence="16 17">
    <name type="scientific">Kistimonas scapharcae</name>
    <dbReference type="NCBI Taxonomy" id="1036133"/>
    <lineage>
        <taxon>Bacteria</taxon>
        <taxon>Pseudomonadati</taxon>
        <taxon>Pseudomonadota</taxon>
        <taxon>Gammaproteobacteria</taxon>
        <taxon>Oceanospirillales</taxon>
        <taxon>Endozoicomonadaceae</taxon>
        <taxon>Kistimonas</taxon>
    </lineage>
</organism>
<feature type="transmembrane region" description="Helical" evidence="13">
    <location>
        <begin position="199"/>
        <end position="221"/>
    </location>
</feature>
<dbReference type="Proteomes" id="UP001500604">
    <property type="component" value="Unassembled WGS sequence"/>
</dbReference>
<evidence type="ECO:0000256" key="11">
    <source>
        <dbReference type="ARBA" id="ARBA00023065"/>
    </source>
</evidence>
<evidence type="ECO:0000256" key="10">
    <source>
        <dbReference type="ARBA" id="ARBA00022989"/>
    </source>
</evidence>
<feature type="transmembrane region" description="Helical" evidence="13">
    <location>
        <begin position="169"/>
        <end position="187"/>
    </location>
</feature>
<feature type="transmembrane region" description="Helical" evidence="13">
    <location>
        <begin position="26"/>
        <end position="48"/>
    </location>
</feature>
<dbReference type="Pfam" id="PF01618">
    <property type="entry name" value="MotA_ExbB"/>
    <property type="match status" value="1"/>
</dbReference>
<evidence type="ECO:0000313" key="16">
    <source>
        <dbReference type="EMBL" id="GAA4651890.1"/>
    </source>
</evidence>
<evidence type="ECO:0000256" key="4">
    <source>
        <dbReference type="ARBA" id="ARBA00022475"/>
    </source>
</evidence>
<comment type="subcellular location">
    <subcellularLocation>
        <location evidence="1">Cell inner membrane</location>
        <topology evidence="1">Multi-pass membrane protein</topology>
    </subcellularLocation>
</comment>
<evidence type="ECO:0000259" key="15">
    <source>
        <dbReference type="Pfam" id="PF20560"/>
    </source>
</evidence>
<keyword evidence="16" id="KW-0282">Flagellum</keyword>
<evidence type="ECO:0000256" key="8">
    <source>
        <dbReference type="ARBA" id="ARBA00022779"/>
    </source>
</evidence>
<keyword evidence="8" id="KW-0283">Flagellar rotation</keyword>
<dbReference type="PROSITE" id="PS01307">
    <property type="entry name" value="MOTA"/>
    <property type="match status" value="1"/>
</dbReference>
<dbReference type="PANTHER" id="PTHR30433:SF4">
    <property type="entry name" value="MOTILITY PROTEIN A"/>
    <property type="match status" value="1"/>
</dbReference>
<dbReference type="PANTHER" id="PTHR30433">
    <property type="entry name" value="CHEMOTAXIS PROTEIN MOTA"/>
    <property type="match status" value="1"/>
</dbReference>
<keyword evidence="3" id="KW-0813">Transport</keyword>